<dbReference type="STRING" id="1049789.LEP1GSC050_2983"/>
<gene>
    <name evidence="2" type="ORF">LEP1GSC050_2983</name>
</gene>
<protein>
    <recommendedName>
        <fullName evidence="4">DUF3575 domain-containing protein</fullName>
    </recommendedName>
</protein>
<evidence type="ECO:0000313" key="2">
    <source>
        <dbReference type="EMBL" id="EQA45150.1"/>
    </source>
</evidence>
<evidence type="ECO:0000313" key="3">
    <source>
        <dbReference type="Proteomes" id="UP000015454"/>
    </source>
</evidence>
<keyword evidence="3" id="KW-1185">Reference proteome</keyword>
<dbReference type="EMBL" id="AHMO02000008">
    <property type="protein sequence ID" value="EQA45150.1"/>
    <property type="molecule type" value="Genomic_DNA"/>
</dbReference>
<dbReference type="RefSeq" id="WP_010571162.1">
    <property type="nucleotide sequence ID" value="NZ_AHMO02000008.1"/>
</dbReference>
<evidence type="ECO:0000256" key="1">
    <source>
        <dbReference type="SAM" id="MobiDB-lite"/>
    </source>
</evidence>
<proteinExistence type="predicted"/>
<reference evidence="2" key="1">
    <citation type="submission" date="2013-05" db="EMBL/GenBank/DDBJ databases">
        <authorList>
            <person name="Harkins D.M."/>
            <person name="Durkin A.S."/>
            <person name="Brinkac L.M."/>
            <person name="Haft D.H."/>
            <person name="Selengut J.D."/>
            <person name="Sanka R."/>
            <person name="DePew J."/>
            <person name="Purushe J."/>
            <person name="Hartskeerl R.A."/>
            <person name="Ahmed A."/>
            <person name="van der Linden H."/>
            <person name="Goris M.G.A."/>
            <person name="Vinetz J.M."/>
            <person name="Sutton G.G."/>
            <person name="Nierman W.C."/>
            <person name="Fouts D.E."/>
        </authorList>
    </citation>
    <scope>NUCLEOTIDE SEQUENCE [LARGE SCALE GENOMIC DNA]</scope>
    <source>
        <strain evidence="2">5399</strain>
    </source>
</reference>
<name>T0F226_9LEPT</name>
<dbReference type="OrthoDB" id="321307at2"/>
<feature type="region of interest" description="Disordered" evidence="1">
    <location>
        <begin position="37"/>
        <end position="71"/>
    </location>
</feature>
<dbReference type="Proteomes" id="UP000015454">
    <property type="component" value="Unassembled WGS sequence"/>
</dbReference>
<evidence type="ECO:0008006" key="4">
    <source>
        <dbReference type="Google" id="ProtNLM"/>
    </source>
</evidence>
<organism evidence="2 3">
    <name type="scientific">Leptospira broomii serovar Hurstbridge str. 5399</name>
    <dbReference type="NCBI Taxonomy" id="1049789"/>
    <lineage>
        <taxon>Bacteria</taxon>
        <taxon>Pseudomonadati</taxon>
        <taxon>Spirochaetota</taxon>
        <taxon>Spirochaetia</taxon>
        <taxon>Leptospirales</taxon>
        <taxon>Leptospiraceae</taxon>
        <taxon>Leptospira</taxon>
    </lineage>
</organism>
<comment type="caution">
    <text evidence="2">The sequence shown here is derived from an EMBL/GenBank/DDBJ whole genome shotgun (WGS) entry which is preliminary data.</text>
</comment>
<sequence length="279" mass="32073">MPEFRRKSSQYRYVILLICLGLPFFSLSAEDAIISPETLPPPSNSETKESPAKPNPANASPPAEKSRGPEQVEIREKFKNQVGGFGFDRFFSFQYTRLLNPQWAVGVMGYTNTSVNRFDNDIIASLYFLPTAFFGRLSDTETKYWGGSVFVQRYLLDSPFFAALHLGREHRKKQESVLYWETLGGTYRYEKDTYNWGPQSYAGLGLGFRYQALNGIFFGWEGIWSWYLPYKNSYQVSDLFYSDHQATIGDLLYRTYALQNRYPHPGANFALNLVIGFAF</sequence>
<accession>T0F226</accession>
<dbReference type="AlphaFoldDB" id="T0F226"/>